<keyword evidence="3" id="KW-1185">Reference proteome</keyword>
<evidence type="ECO:0000313" key="3">
    <source>
        <dbReference type="Proteomes" id="UP000217276"/>
    </source>
</evidence>
<feature type="signal peptide" evidence="1">
    <location>
        <begin position="1"/>
        <end position="18"/>
    </location>
</feature>
<dbReference type="RefSeq" id="WP_095913195.1">
    <property type="nucleotide sequence ID" value="NZ_CAUUPF010000025.1"/>
</dbReference>
<dbReference type="Proteomes" id="UP000217276">
    <property type="component" value="Chromosome"/>
</dbReference>
<keyword evidence="1" id="KW-0732">Signal</keyword>
<evidence type="ECO:0000313" key="2">
    <source>
        <dbReference type="EMBL" id="ATA81310.1"/>
    </source>
</evidence>
<name>A0A250F853_9FLAO</name>
<dbReference type="EMBL" id="CP022384">
    <property type="protein sequence ID" value="ATA81310.1"/>
    <property type="molecule type" value="Genomic_DNA"/>
</dbReference>
<sequence>MKKILLAMSLLVGGVAFAQQDLQEQINQLRMEIDQLRMAPPPAEILPAMEMPVPPEEMESSLRKKFNMYFNFQTSLDAERIGENDLTTKFQARQLRLEVRGDLTERIFYRFRHRLNKSNAAVSLDNLATATDMMYAGFRLNEKWTATVGKMCQMWGGYEFDLNPMNIYEYSDFLNNMDNFMLGAMITYTPNPNHEFNLQITDVRNSNFADLYATATATIKESNTPLAYIFNWNGNLLDGLVQTRWGAGLQSEADGYTNTLVMLGTKLNLPKFQMFLDYMMANDQLDRLNYTPLSNNGSATPVKDAKYNSFVLKAEYQPAPEWNIFVQGLYETANSSLANNEFKGIGYFAGVEYLPFKEQDLRFFLAYIGRSRDRNSAVENTNRVSVGMMYRIKAF</sequence>
<feature type="chain" id="PRO_5012106051" evidence="1">
    <location>
        <begin position="19"/>
        <end position="395"/>
    </location>
</feature>
<gene>
    <name evidence="2" type="ORF">CGC53_02560</name>
</gene>
<dbReference type="AlphaFoldDB" id="A0A250F853"/>
<protein>
    <submittedName>
        <fullName evidence="2">Porin</fullName>
    </submittedName>
</protein>
<dbReference type="SUPFAM" id="SSF56935">
    <property type="entry name" value="Porins"/>
    <property type="match status" value="1"/>
</dbReference>
<reference evidence="3" key="1">
    <citation type="submission" date="2017-06" db="EMBL/GenBank/DDBJ databases">
        <title>Capnocytophaga spp. assemblies.</title>
        <authorList>
            <person name="Gulvik C.A."/>
        </authorList>
    </citation>
    <scope>NUCLEOTIDE SEQUENCE [LARGE SCALE GENOMIC DNA]</scope>
    <source>
        <strain evidence="3">H6253</strain>
    </source>
</reference>
<dbReference type="KEGG" id="clk:CGC53_02560"/>
<dbReference type="InterPro" id="IPR010870">
    <property type="entry name" value="Porin_O/P"/>
</dbReference>
<dbReference type="Pfam" id="PF07396">
    <property type="entry name" value="Porin_O_P"/>
    <property type="match status" value="1"/>
</dbReference>
<accession>A0A250F853</accession>
<proteinExistence type="predicted"/>
<evidence type="ECO:0000256" key="1">
    <source>
        <dbReference type="SAM" id="SignalP"/>
    </source>
</evidence>
<organism evidence="2 3">
    <name type="scientific">Capnocytophaga leadbetteri</name>
    <dbReference type="NCBI Taxonomy" id="327575"/>
    <lineage>
        <taxon>Bacteria</taxon>
        <taxon>Pseudomonadati</taxon>
        <taxon>Bacteroidota</taxon>
        <taxon>Flavobacteriia</taxon>
        <taxon>Flavobacteriales</taxon>
        <taxon>Flavobacteriaceae</taxon>
        <taxon>Capnocytophaga</taxon>
    </lineage>
</organism>